<evidence type="ECO:0000256" key="4">
    <source>
        <dbReference type="ARBA" id="ARBA00022692"/>
    </source>
</evidence>
<dbReference type="InterPro" id="IPR005828">
    <property type="entry name" value="MFS_sugar_transport-like"/>
</dbReference>
<organism evidence="10 11">
    <name type="scientific">Cladophialophora yegresii CBS 114405</name>
    <dbReference type="NCBI Taxonomy" id="1182544"/>
    <lineage>
        <taxon>Eukaryota</taxon>
        <taxon>Fungi</taxon>
        <taxon>Dikarya</taxon>
        <taxon>Ascomycota</taxon>
        <taxon>Pezizomycotina</taxon>
        <taxon>Eurotiomycetes</taxon>
        <taxon>Chaetothyriomycetidae</taxon>
        <taxon>Chaetothyriales</taxon>
        <taxon>Herpotrichiellaceae</taxon>
        <taxon>Cladophialophora</taxon>
    </lineage>
</organism>
<sequence>MATAKKRVSSHSSPYNRLVTVAVAFGSMTYGYCSAIIGSTIGQPGWYQYFDLPMQGEPGYGGKTTDAIATANGLYSAGGAVGSLFIAWSATAIGRKRSIQLGALLAIIGGAFQGGAAALAMFHVGRVISGLGIGILVTACPMYLSELAPPQNRGWLVGHHAIFLVFGYMLSAWLGYACYFATADNPSFAWRFPLCVQTLPPLVLGITSIWIPKSPRWLLQKGRIEEAWTVIRKLRRSADDPDDLVAKEELYQTREQLALDAAKLKTVGYGPWMACFKKRSYRKRMIIGFLTQWGAEFAGPLVINNYMVILLTNLGQTGSMPLLLSAVWLTTAGVIYNPLGAWLHDRVNSRRFMYMFGTFGCLITTSILCALLATYAGHPDMKGGNAGGVFIVFLYLTFQGTFCDTTMYLYVSEIFPTEIRPIGMGFSLFGQFAATIILLQTAPLGFVHIGWKYYLVIVAWCIVYLPMIYFFWPETARLSLEEISKQFGDDVAVHVNDISEEQRRELDEFLKARDIVHENAAPKGADEPGMPPATEIEEKTRAKV</sequence>
<dbReference type="InterPro" id="IPR036259">
    <property type="entry name" value="MFS_trans_sf"/>
</dbReference>
<dbReference type="EMBL" id="AMGW01000001">
    <property type="protein sequence ID" value="EXJ64463.1"/>
    <property type="molecule type" value="Genomic_DNA"/>
</dbReference>
<feature type="transmembrane region" description="Helical" evidence="8">
    <location>
        <begin position="352"/>
        <end position="376"/>
    </location>
</feature>
<feature type="region of interest" description="Disordered" evidence="7">
    <location>
        <begin position="519"/>
        <end position="544"/>
    </location>
</feature>
<dbReference type="PRINTS" id="PR00171">
    <property type="entry name" value="SUGRTRNSPORT"/>
</dbReference>
<dbReference type="InterPro" id="IPR020846">
    <property type="entry name" value="MFS_dom"/>
</dbReference>
<feature type="transmembrane region" description="Helical" evidence="8">
    <location>
        <begin position="422"/>
        <end position="441"/>
    </location>
</feature>
<feature type="transmembrane region" description="Helical" evidence="8">
    <location>
        <begin position="286"/>
        <end position="308"/>
    </location>
</feature>
<accession>W9W950</accession>
<dbReference type="RefSeq" id="XP_007753030.1">
    <property type="nucleotide sequence ID" value="XM_007754840.1"/>
</dbReference>
<dbReference type="InterPro" id="IPR003663">
    <property type="entry name" value="Sugar/inositol_transpt"/>
</dbReference>
<evidence type="ECO:0000259" key="9">
    <source>
        <dbReference type="PROSITE" id="PS50850"/>
    </source>
</evidence>
<evidence type="ECO:0000256" key="3">
    <source>
        <dbReference type="ARBA" id="ARBA00022448"/>
    </source>
</evidence>
<keyword evidence="11" id="KW-1185">Reference proteome</keyword>
<dbReference type="SUPFAM" id="SSF103473">
    <property type="entry name" value="MFS general substrate transporter"/>
    <property type="match status" value="1"/>
</dbReference>
<protein>
    <recommendedName>
        <fullName evidence="9">Major facilitator superfamily (MFS) profile domain-containing protein</fullName>
    </recommendedName>
</protein>
<evidence type="ECO:0000313" key="10">
    <source>
        <dbReference type="EMBL" id="EXJ64463.1"/>
    </source>
</evidence>
<comment type="subcellular location">
    <subcellularLocation>
        <location evidence="1">Membrane</location>
        <topology evidence="1">Multi-pass membrane protein</topology>
    </subcellularLocation>
</comment>
<dbReference type="eggNOG" id="KOG0254">
    <property type="taxonomic scope" value="Eukaryota"/>
</dbReference>
<dbReference type="PANTHER" id="PTHR48022">
    <property type="entry name" value="PLASTIDIC GLUCOSE TRANSPORTER 4"/>
    <property type="match status" value="1"/>
</dbReference>
<dbReference type="HOGENOM" id="CLU_001265_30_13_1"/>
<dbReference type="AlphaFoldDB" id="W9W950"/>
<evidence type="ECO:0000256" key="2">
    <source>
        <dbReference type="ARBA" id="ARBA00010992"/>
    </source>
</evidence>
<feature type="transmembrane region" description="Helical" evidence="8">
    <location>
        <begin position="156"/>
        <end position="176"/>
    </location>
</feature>
<dbReference type="Proteomes" id="UP000019473">
    <property type="component" value="Unassembled WGS sequence"/>
</dbReference>
<dbReference type="PROSITE" id="PS50850">
    <property type="entry name" value="MFS"/>
    <property type="match status" value="1"/>
</dbReference>
<feature type="transmembrane region" description="Helical" evidence="8">
    <location>
        <begin position="453"/>
        <end position="472"/>
    </location>
</feature>
<feature type="transmembrane region" description="Helical" evidence="8">
    <location>
        <begin position="67"/>
        <end position="89"/>
    </location>
</feature>
<dbReference type="InterPro" id="IPR050360">
    <property type="entry name" value="MFS_Sugar_Transporters"/>
</dbReference>
<dbReference type="Pfam" id="PF00083">
    <property type="entry name" value="Sugar_tr"/>
    <property type="match status" value="1"/>
</dbReference>
<dbReference type="PROSITE" id="PS00217">
    <property type="entry name" value="SUGAR_TRANSPORT_2"/>
    <property type="match status" value="1"/>
</dbReference>
<keyword evidence="6 8" id="KW-0472">Membrane</keyword>
<dbReference type="Gene3D" id="1.20.1250.20">
    <property type="entry name" value="MFS general substrate transporter like domains"/>
    <property type="match status" value="1"/>
</dbReference>
<feature type="transmembrane region" description="Helical" evidence="8">
    <location>
        <begin position="127"/>
        <end position="144"/>
    </location>
</feature>
<evidence type="ECO:0000256" key="7">
    <source>
        <dbReference type="SAM" id="MobiDB-lite"/>
    </source>
</evidence>
<feature type="transmembrane region" description="Helical" evidence="8">
    <location>
        <begin position="188"/>
        <end position="211"/>
    </location>
</feature>
<keyword evidence="3" id="KW-0813">Transport</keyword>
<dbReference type="GO" id="GO:0016020">
    <property type="term" value="C:membrane"/>
    <property type="evidence" value="ECO:0007669"/>
    <property type="project" value="UniProtKB-SubCell"/>
</dbReference>
<dbReference type="OrthoDB" id="6612291at2759"/>
<name>W9W950_9EURO</name>
<reference evidence="10 11" key="1">
    <citation type="submission" date="2013-03" db="EMBL/GenBank/DDBJ databases">
        <title>The Genome Sequence of Cladophialophora yegresii CBS 114405.</title>
        <authorList>
            <consortium name="The Broad Institute Genomics Platform"/>
            <person name="Cuomo C."/>
            <person name="de Hoog S."/>
            <person name="Gorbushina A."/>
            <person name="Walker B."/>
            <person name="Young S.K."/>
            <person name="Zeng Q."/>
            <person name="Gargeya S."/>
            <person name="Fitzgerald M."/>
            <person name="Haas B."/>
            <person name="Abouelleil A."/>
            <person name="Allen A.W."/>
            <person name="Alvarado L."/>
            <person name="Arachchi H.M."/>
            <person name="Berlin A.M."/>
            <person name="Chapman S.B."/>
            <person name="Gainer-Dewar J."/>
            <person name="Goldberg J."/>
            <person name="Griggs A."/>
            <person name="Gujja S."/>
            <person name="Hansen M."/>
            <person name="Howarth C."/>
            <person name="Imamovic A."/>
            <person name="Ireland A."/>
            <person name="Larimer J."/>
            <person name="McCowan C."/>
            <person name="Murphy C."/>
            <person name="Pearson M."/>
            <person name="Poon T.W."/>
            <person name="Priest M."/>
            <person name="Roberts A."/>
            <person name="Saif S."/>
            <person name="Shea T."/>
            <person name="Sisk P."/>
            <person name="Sykes S."/>
            <person name="Wortman J."/>
            <person name="Nusbaum C."/>
            <person name="Birren B."/>
        </authorList>
    </citation>
    <scope>NUCLEOTIDE SEQUENCE [LARGE SCALE GENOMIC DNA]</scope>
    <source>
        <strain evidence="10 11">CBS 114405</strain>
    </source>
</reference>
<feature type="transmembrane region" description="Helical" evidence="8">
    <location>
        <begin position="101"/>
        <end position="121"/>
    </location>
</feature>
<dbReference type="GO" id="GO:0005351">
    <property type="term" value="F:carbohydrate:proton symporter activity"/>
    <property type="evidence" value="ECO:0007669"/>
    <property type="project" value="TreeGrafter"/>
</dbReference>
<comment type="similarity">
    <text evidence="2">Belongs to the major facilitator superfamily. Sugar transporter (TC 2.A.1.1) family.</text>
</comment>
<dbReference type="GeneID" id="19175415"/>
<dbReference type="VEuPathDB" id="FungiDB:A1O7_00799"/>
<evidence type="ECO:0000256" key="8">
    <source>
        <dbReference type="SAM" id="Phobius"/>
    </source>
</evidence>
<feature type="transmembrane region" description="Helical" evidence="8">
    <location>
        <begin position="21"/>
        <end position="47"/>
    </location>
</feature>
<evidence type="ECO:0000256" key="6">
    <source>
        <dbReference type="ARBA" id="ARBA00023136"/>
    </source>
</evidence>
<evidence type="ECO:0000256" key="1">
    <source>
        <dbReference type="ARBA" id="ARBA00004141"/>
    </source>
</evidence>
<comment type="caution">
    <text evidence="10">The sequence shown here is derived from an EMBL/GenBank/DDBJ whole genome shotgun (WGS) entry which is preliminary data.</text>
</comment>
<feature type="transmembrane region" description="Helical" evidence="8">
    <location>
        <begin position="388"/>
        <end position="410"/>
    </location>
</feature>
<dbReference type="InterPro" id="IPR005829">
    <property type="entry name" value="Sugar_transporter_CS"/>
</dbReference>
<dbReference type="FunFam" id="1.20.1250.20:FF:000134">
    <property type="entry name" value="MFS sugar transporter protein"/>
    <property type="match status" value="1"/>
</dbReference>
<proteinExistence type="inferred from homology"/>
<keyword evidence="4 8" id="KW-0812">Transmembrane</keyword>
<evidence type="ECO:0000313" key="11">
    <source>
        <dbReference type="Proteomes" id="UP000019473"/>
    </source>
</evidence>
<feature type="domain" description="Major facilitator superfamily (MFS) profile" evidence="9">
    <location>
        <begin position="19"/>
        <end position="476"/>
    </location>
</feature>
<gene>
    <name evidence="10" type="ORF">A1O7_00799</name>
</gene>
<feature type="transmembrane region" description="Helical" evidence="8">
    <location>
        <begin position="320"/>
        <end position="340"/>
    </location>
</feature>
<keyword evidence="5 8" id="KW-1133">Transmembrane helix</keyword>
<dbReference type="PANTHER" id="PTHR48022:SF38">
    <property type="entry name" value="MAJOR FACILITATOR SUPERFAMILY (MFS) PROFILE DOMAIN-CONTAINING PROTEIN-RELATED"/>
    <property type="match status" value="1"/>
</dbReference>
<evidence type="ECO:0000256" key="5">
    <source>
        <dbReference type="ARBA" id="ARBA00022989"/>
    </source>
</evidence>